<accession>H3AL51</accession>
<protein>
    <recommendedName>
        <fullName evidence="5">L1 transposable element RRM domain-containing protein</fullName>
    </recommendedName>
</protein>
<dbReference type="Proteomes" id="UP000008672">
    <property type="component" value="Unassembled WGS sequence"/>
</dbReference>
<dbReference type="PANTHER" id="PTHR11505">
    <property type="entry name" value="L1 TRANSPOSABLE ELEMENT-RELATED"/>
    <property type="match status" value="1"/>
</dbReference>
<dbReference type="InterPro" id="IPR004244">
    <property type="entry name" value="Transposase_22"/>
</dbReference>
<dbReference type="GeneTree" id="ENSGT00940000163843"/>
<dbReference type="Ensembl" id="ENSLACT00000010451.1">
    <property type="protein sequence ID" value="ENSLACP00000010372.1"/>
    <property type="gene ID" value="ENSLACG00000009135.1"/>
</dbReference>
<dbReference type="EMBL" id="AFYH01201299">
    <property type="status" value="NOT_ANNOTATED_CDS"/>
    <property type="molecule type" value="Genomic_DNA"/>
</dbReference>
<evidence type="ECO:0000256" key="2">
    <source>
        <dbReference type="SAM" id="MobiDB-lite"/>
    </source>
</evidence>
<reference evidence="4" key="1">
    <citation type="submission" date="2011-08" db="EMBL/GenBank/DDBJ databases">
        <title>The draft genome of Latimeria chalumnae.</title>
        <authorList>
            <person name="Di Palma F."/>
            <person name="Alfoldi J."/>
            <person name="Johnson J."/>
            <person name="Berlin A."/>
            <person name="Gnerre S."/>
            <person name="Jaffe D."/>
            <person name="MacCallum I."/>
            <person name="Young S."/>
            <person name="Walker B.J."/>
            <person name="Lander E."/>
            <person name="Lindblad-Toh K."/>
        </authorList>
    </citation>
    <scope>NUCLEOTIDE SEQUENCE [LARGE SCALE GENOMIC DNA]</scope>
    <source>
        <strain evidence="4">Wild caught</strain>
    </source>
</reference>
<evidence type="ECO:0008006" key="5">
    <source>
        <dbReference type="Google" id="ProtNLM"/>
    </source>
</evidence>
<feature type="coiled-coil region" evidence="1">
    <location>
        <begin position="65"/>
        <end position="113"/>
    </location>
</feature>
<feature type="region of interest" description="Disordered" evidence="2">
    <location>
        <begin position="1"/>
        <end position="38"/>
    </location>
</feature>
<sequence length="280" mass="31857">VGKKPMKKLGLVSPESGTSEETAGSMSSSPVGNAALSSQESMAVDIKNIHALLLQLTSNVSEDSQDKLGARIVEAENRISKIEDDETGVKKKVKKMEQQLSTALDRIEDLENRSRRNNLRILGFLEGAEEGNPVKFLQGALPDLLDLDAGQSLEIEWAHQTLGPRPVPEQHPRAFIVKFLRYPTRDLLLRAAKNLSQLKWRDHRIFIFSDWSRELQLKRQQFWEIRRMLREKNIKYGLFYPAILKITHNGETQSFTDLMEVKKYLAQEEEPSTSTTKSNT</sequence>
<feature type="compositionally biased region" description="Polar residues" evidence="2">
    <location>
        <begin position="15"/>
        <end position="38"/>
    </location>
</feature>
<reference evidence="3" key="3">
    <citation type="submission" date="2025-09" db="UniProtKB">
        <authorList>
            <consortium name="Ensembl"/>
        </authorList>
    </citation>
    <scope>IDENTIFICATION</scope>
</reference>
<evidence type="ECO:0000313" key="3">
    <source>
        <dbReference type="Ensembl" id="ENSLACP00000010372.1"/>
    </source>
</evidence>
<proteinExistence type="predicted"/>
<dbReference type="OMA" id="THNGETQ"/>
<evidence type="ECO:0000256" key="1">
    <source>
        <dbReference type="SAM" id="Coils"/>
    </source>
</evidence>
<dbReference type="AlphaFoldDB" id="H3AL51"/>
<organism evidence="3 4">
    <name type="scientific">Latimeria chalumnae</name>
    <name type="common">Coelacanth</name>
    <dbReference type="NCBI Taxonomy" id="7897"/>
    <lineage>
        <taxon>Eukaryota</taxon>
        <taxon>Metazoa</taxon>
        <taxon>Chordata</taxon>
        <taxon>Craniata</taxon>
        <taxon>Vertebrata</taxon>
        <taxon>Euteleostomi</taxon>
        <taxon>Coelacanthiformes</taxon>
        <taxon>Coelacanthidae</taxon>
        <taxon>Latimeria</taxon>
    </lineage>
</organism>
<dbReference type="HOGENOM" id="CLU_062834_2_1_1"/>
<reference evidence="3" key="2">
    <citation type="submission" date="2025-08" db="UniProtKB">
        <authorList>
            <consortium name="Ensembl"/>
        </authorList>
    </citation>
    <scope>IDENTIFICATION</scope>
</reference>
<keyword evidence="4" id="KW-1185">Reference proteome</keyword>
<dbReference type="eggNOG" id="ENOG502SRQ0">
    <property type="taxonomic scope" value="Eukaryota"/>
</dbReference>
<dbReference type="STRING" id="7897.ENSLACP00000010372"/>
<keyword evidence="1" id="KW-0175">Coiled coil</keyword>
<dbReference type="InParanoid" id="H3AL51"/>
<name>H3AL51_LATCH</name>
<evidence type="ECO:0000313" key="4">
    <source>
        <dbReference type="Proteomes" id="UP000008672"/>
    </source>
</evidence>
<dbReference type="Gene3D" id="3.30.250.20">
    <property type="entry name" value="L1 transposable element, C-terminal domain"/>
    <property type="match status" value="1"/>
</dbReference>
<dbReference type="Gene3D" id="3.30.70.1820">
    <property type="entry name" value="L1 transposable element, RRM domain"/>
    <property type="match status" value="1"/>
</dbReference>
<dbReference type="InterPro" id="IPR042566">
    <property type="entry name" value="L1_C"/>
</dbReference>